<feature type="compositionally biased region" description="Basic and acidic residues" evidence="1">
    <location>
        <begin position="148"/>
        <end position="160"/>
    </location>
</feature>
<feature type="domain" description="SPOR" evidence="3">
    <location>
        <begin position="157"/>
        <end position="241"/>
    </location>
</feature>
<dbReference type="EMBL" id="BAAFGK010000004">
    <property type="protein sequence ID" value="GAB0058158.1"/>
    <property type="molecule type" value="Genomic_DNA"/>
</dbReference>
<dbReference type="Proteomes" id="UP001628193">
    <property type="component" value="Unassembled WGS sequence"/>
</dbReference>
<name>A0ABQ0CB80_9PROT</name>
<dbReference type="SUPFAM" id="SSF110997">
    <property type="entry name" value="Sporulation related repeat"/>
    <property type="match status" value="1"/>
</dbReference>
<dbReference type="Gene3D" id="3.30.70.1070">
    <property type="entry name" value="Sporulation related repeat"/>
    <property type="match status" value="1"/>
</dbReference>
<dbReference type="InterPro" id="IPR036680">
    <property type="entry name" value="SPOR-like_sf"/>
</dbReference>
<keyword evidence="2" id="KW-0472">Membrane</keyword>
<dbReference type="PROSITE" id="PS51724">
    <property type="entry name" value="SPOR"/>
    <property type="match status" value="1"/>
</dbReference>
<feature type="transmembrane region" description="Helical" evidence="2">
    <location>
        <begin position="12"/>
        <end position="33"/>
    </location>
</feature>
<evidence type="ECO:0000313" key="5">
    <source>
        <dbReference type="Proteomes" id="UP001628193"/>
    </source>
</evidence>
<feature type="region of interest" description="Disordered" evidence="1">
    <location>
        <begin position="37"/>
        <end position="75"/>
    </location>
</feature>
<reference evidence="4 5" key="1">
    <citation type="submission" date="2024-05" db="EMBL/GenBank/DDBJ databases">
        <authorList>
            <consortium name="Candidatus Magnetaquicoccaceae bacterium FCR-1 genome sequencing consortium"/>
            <person name="Shimoshige H."/>
            <person name="Shimamura S."/>
            <person name="Taoka A."/>
            <person name="Kobayashi H."/>
            <person name="Maekawa T."/>
        </authorList>
    </citation>
    <scope>NUCLEOTIDE SEQUENCE [LARGE SCALE GENOMIC DNA]</scope>
    <source>
        <strain evidence="4 5">FCR-1</strain>
    </source>
</reference>
<evidence type="ECO:0000256" key="2">
    <source>
        <dbReference type="SAM" id="Phobius"/>
    </source>
</evidence>
<gene>
    <name evidence="4" type="ORF">SIID45300_02502</name>
</gene>
<organism evidence="4 5">
    <name type="scientific">Candidatus Magnetaquiglobus chichijimensis</name>
    <dbReference type="NCBI Taxonomy" id="3141448"/>
    <lineage>
        <taxon>Bacteria</taxon>
        <taxon>Pseudomonadati</taxon>
        <taxon>Pseudomonadota</taxon>
        <taxon>Magnetococcia</taxon>
        <taxon>Magnetococcales</taxon>
        <taxon>Candidatus Magnetaquicoccaceae</taxon>
        <taxon>Candidatus Magnetaquiglobus</taxon>
    </lineage>
</organism>
<reference evidence="4 5" key="2">
    <citation type="submission" date="2024-09" db="EMBL/GenBank/DDBJ databases">
        <title>Draft genome sequence of Candidatus Magnetaquicoccaceae bacterium FCR-1.</title>
        <authorList>
            <person name="Shimoshige H."/>
            <person name="Shimamura S."/>
            <person name="Taoka A."/>
            <person name="Kobayashi H."/>
            <person name="Maekawa T."/>
        </authorList>
    </citation>
    <scope>NUCLEOTIDE SEQUENCE [LARGE SCALE GENOMIC DNA]</scope>
    <source>
        <strain evidence="4 5">FCR-1</strain>
    </source>
</reference>
<protein>
    <recommendedName>
        <fullName evidence="3">SPOR domain-containing protein</fullName>
    </recommendedName>
</protein>
<keyword evidence="5" id="KW-1185">Reference proteome</keyword>
<evidence type="ECO:0000259" key="3">
    <source>
        <dbReference type="PROSITE" id="PS51724"/>
    </source>
</evidence>
<evidence type="ECO:0000256" key="1">
    <source>
        <dbReference type="SAM" id="MobiDB-lite"/>
    </source>
</evidence>
<dbReference type="Pfam" id="PF05036">
    <property type="entry name" value="SPOR"/>
    <property type="match status" value="1"/>
</dbReference>
<accession>A0ABQ0CB80</accession>
<feature type="compositionally biased region" description="Pro residues" evidence="1">
    <location>
        <begin position="114"/>
        <end position="133"/>
    </location>
</feature>
<dbReference type="InterPro" id="IPR007730">
    <property type="entry name" value="SPOR-like_dom"/>
</dbReference>
<keyword evidence="2" id="KW-1133">Transmembrane helix</keyword>
<proteinExistence type="predicted"/>
<comment type="caution">
    <text evidence="4">The sequence shown here is derived from an EMBL/GenBank/DDBJ whole genome shotgun (WGS) entry which is preliminary data.</text>
</comment>
<sequence>MKISPNREQFVLVMIMNGLFAFIVIVLAVEAMISSRDRVARTDSPPVSAARTEQTPDKGSETKPAPTPSNVTTPHVEVKIPEALMKHPEAGNGAKPTAETRAEPPKAQTRTAHLPPPGMPQIPGPTTFNPPPAALSNAGMPPPPPRPPTEDAATRPAAEEGGHTVQMGAFSTEEKANALIARLASLKLDGRPVPVTQQPIKAGGKTMYRVRMGPFKDAQRARAAAALASRQAGVAGTVLGPGH</sequence>
<dbReference type="RefSeq" id="WP_420905837.1">
    <property type="nucleotide sequence ID" value="NZ_BAAFGK010000004.1"/>
</dbReference>
<evidence type="ECO:0000313" key="4">
    <source>
        <dbReference type="EMBL" id="GAB0058158.1"/>
    </source>
</evidence>
<feature type="region of interest" description="Disordered" evidence="1">
    <location>
        <begin position="87"/>
        <end position="160"/>
    </location>
</feature>
<keyword evidence="2" id="KW-0812">Transmembrane</keyword>